<proteinExistence type="predicted"/>
<sequence length="95" mass="10810">MSNFSAESEDNFSMAFVINLADGTGREFYISTQGEAVPLDTPSNAEALILKTPNQVDKQLEAFTKLFPGTCRLYAIERREFEHRQQKLRNPPEKN</sequence>
<organism evidence="1 2">
    <name type="scientific">Larkinella humicola</name>
    <dbReference type="NCBI Taxonomy" id="2607654"/>
    <lineage>
        <taxon>Bacteria</taxon>
        <taxon>Pseudomonadati</taxon>
        <taxon>Bacteroidota</taxon>
        <taxon>Cytophagia</taxon>
        <taxon>Cytophagales</taxon>
        <taxon>Spirosomataceae</taxon>
        <taxon>Larkinella</taxon>
    </lineage>
</organism>
<evidence type="ECO:0000313" key="1">
    <source>
        <dbReference type="EMBL" id="KAA9341195.1"/>
    </source>
</evidence>
<dbReference type="RefSeq" id="WP_150881603.1">
    <property type="nucleotide sequence ID" value="NZ_VTWS01000013.1"/>
</dbReference>
<dbReference type="EMBL" id="VTWS01000013">
    <property type="protein sequence ID" value="KAA9341195.1"/>
    <property type="molecule type" value="Genomic_DNA"/>
</dbReference>
<evidence type="ECO:0000313" key="2">
    <source>
        <dbReference type="Proteomes" id="UP000326344"/>
    </source>
</evidence>
<accession>A0A5N1J558</accession>
<comment type="caution">
    <text evidence="1">The sequence shown here is derived from an EMBL/GenBank/DDBJ whole genome shotgun (WGS) entry which is preliminary data.</text>
</comment>
<reference evidence="1 2" key="1">
    <citation type="submission" date="2019-09" db="EMBL/GenBank/DDBJ databases">
        <title>Genome Sequence of Larkinella sp MA1.</title>
        <authorList>
            <person name="Srinivasan S."/>
        </authorList>
    </citation>
    <scope>NUCLEOTIDE SEQUENCE [LARGE SCALE GENOMIC DNA]</scope>
    <source>
        <strain evidence="1 2">MA1</strain>
    </source>
</reference>
<protein>
    <submittedName>
        <fullName evidence="1">Uncharacterized protein</fullName>
    </submittedName>
</protein>
<name>A0A5N1J558_9BACT</name>
<dbReference type="AlphaFoldDB" id="A0A5N1J558"/>
<dbReference type="Proteomes" id="UP000326344">
    <property type="component" value="Unassembled WGS sequence"/>
</dbReference>
<gene>
    <name evidence="1" type="ORF">F0P93_30640</name>
</gene>
<keyword evidence="2" id="KW-1185">Reference proteome</keyword>